<reference evidence="1" key="1">
    <citation type="submission" date="2021-06" db="EMBL/GenBank/DDBJ databases">
        <authorList>
            <person name="Kallberg Y."/>
            <person name="Tangrot J."/>
            <person name="Rosling A."/>
        </authorList>
    </citation>
    <scope>NUCLEOTIDE SEQUENCE</scope>
    <source>
        <strain evidence="1">MA461A</strain>
    </source>
</reference>
<organism evidence="1 2">
    <name type="scientific">Racocetra persica</name>
    <dbReference type="NCBI Taxonomy" id="160502"/>
    <lineage>
        <taxon>Eukaryota</taxon>
        <taxon>Fungi</taxon>
        <taxon>Fungi incertae sedis</taxon>
        <taxon>Mucoromycota</taxon>
        <taxon>Glomeromycotina</taxon>
        <taxon>Glomeromycetes</taxon>
        <taxon>Diversisporales</taxon>
        <taxon>Gigasporaceae</taxon>
        <taxon>Racocetra</taxon>
    </lineage>
</organism>
<dbReference type="EMBL" id="CAJVQC010027209">
    <property type="protein sequence ID" value="CAG8735694.1"/>
    <property type="molecule type" value="Genomic_DNA"/>
</dbReference>
<proteinExistence type="predicted"/>
<evidence type="ECO:0000313" key="1">
    <source>
        <dbReference type="EMBL" id="CAG8735694.1"/>
    </source>
</evidence>
<accession>A0ACA9Q3A3</accession>
<evidence type="ECO:0000313" key="2">
    <source>
        <dbReference type="Proteomes" id="UP000789920"/>
    </source>
</evidence>
<gene>
    <name evidence="1" type="ORF">RPERSI_LOCUS12628</name>
</gene>
<feature type="non-terminal residue" evidence="1">
    <location>
        <position position="1"/>
    </location>
</feature>
<name>A0ACA9Q3A3_9GLOM</name>
<comment type="caution">
    <text evidence="1">The sequence shown here is derived from an EMBL/GenBank/DDBJ whole genome shotgun (WGS) entry which is preliminary data.</text>
</comment>
<sequence>FFVTNLGPLFSASGFLSLSQVNFALAFLDSLIYVSGLLSLSRVL</sequence>
<keyword evidence="2" id="KW-1185">Reference proteome</keyword>
<protein>
    <submittedName>
        <fullName evidence="1">14161_t:CDS:1</fullName>
    </submittedName>
</protein>
<dbReference type="Proteomes" id="UP000789920">
    <property type="component" value="Unassembled WGS sequence"/>
</dbReference>